<organism evidence="2 3">
    <name type="scientific">Coprinopsis marcescibilis</name>
    <name type="common">Agaric fungus</name>
    <name type="synonym">Psathyrella marcescibilis</name>
    <dbReference type="NCBI Taxonomy" id="230819"/>
    <lineage>
        <taxon>Eukaryota</taxon>
        <taxon>Fungi</taxon>
        <taxon>Dikarya</taxon>
        <taxon>Basidiomycota</taxon>
        <taxon>Agaricomycotina</taxon>
        <taxon>Agaricomycetes</taxon>
        <taxon>Agaricomycetidae</taxon>
        <taxon>Agaricales</taxon>
        <taxon>Agaricineae</taxon>
        <taxon>Psathyrellaceae</taxon>
        <taxon>Coprinopsis</taxon>
    </lineage>
</organism>
<proteinExistence type="predicted"/>
<keyword evidence="3" id="KW-1185">Reference proteome</keyword>
<evidence type="ECO:0000313" key="2">
    <source>
        <dbReference type="EMBL" id="TFK16692.1"/>
    </source>
</evidence>
<accession>A0A5C3KA05</accession>
<name>A0A5C3KA05_COPMA</name>
<feature type="region of interest" description="Disordered" evidence="1">
    <location>
        <begin position="33"/>
        <end position="64"/>
    </location>
</feature>
<evidence type="ECO:0000256" key="1">
    <source>
        <dbReference type="SAM" id="MobiDB-lite"/>
    </source>
</evidence>
<gene>
    <name evidence="2" type="ORF">FA15DRAFT_410415</name>
</gene>
<evidence type="ECO:0000313" key="3">
    <source>
        <dbReference type="Proteomes" id="UP000307440"/>
    </source>
</evidence>
<reference evidence="2 3" key="1">
    <citation type="journal article" date="2019" name="Nat. Ecol. Evol.">
        <title>Megaphylogeny resolves global patterns of mushroom evolution.</title>
        <authorList>
            <person name="Varga T."/>
            <person name="Krizsan K."/>
            <person name="Foldi C."/>
            <person name="Dima B."/>
            <person name="Sanchez-Garcia M."/>
            <person name="Sanchez-Ramirez S."/>
            <person name="Szollosi G.J."/>
            <person name="Szarkandi J.G."/>
            <person name="Papp V."/>
            <person name="Albert L."/>
            <person name="Andreopoulos W."/>
            <person name="Angelini C."/>
            <person name="Antonin V."/>
            <person name="Barry K.W."/>
            <person name="Bougher N.L."/>
            <person name="Buchanan P."/>
            <person name="Buyck B."/>
            <person name="Bense V."/>
            <person name="Catcheside P."/>
            <person name="Chovatia M."/>
            <person name="Cooper J."/>
            <person name="Damon W."/>
            <person name="Desjardin D."/>
            <person name="Finy P."/>
            <person name="Geml J."/>
            <person name="Haridas S."/>
            <person name="Hughes K."/>
            <person name="Justo A."/>
            <person name="Karasinski D."/>
            <person name="Kautmanova I."/>
            <person name="Kiss B."/>
            <person name="Kocsube S."/>
            <person name="Kotiranta H."/>
            <person name="LaButti K.M."/>
            <person name="Lechner B.E."/>
            <person name="Liimatainen K."/>
            <person name="Lipzen A."/>
            <person name="Lukacs Z."/>
            <person name="Mihaltcheva S."/>
            <person name="Morgado L.N."/>
            <person name="Niskanen T."/>
            <person name="Noordeloos M.E."/>
            <person name="Ohm R.A."/>
            <person name="Ortiz-Santana B."/>
            <person name="Ovrebo C."/>
            <person name="Racz N."/>
            <person name="Riley R."/>
            <person name="Savchenko A."/>
            <person name="Shiryaev A."/>
            <person name="Soop K."/>
            <person name="Spirin V."/>
            <person name="Szebenyi C."/>
            <person name="Tomsovsky M."/>
            <person name="Tulloss R.E."/>
            <person name="Uehling J."/>
            <person name="Grigoriev I.V."/>
            <person name="Vagvolgyi C."/>
            <person name="Papp T."/>
            <person name="Martin F.M."/>
            <person name="Miettinen O."/>
            <person name="Hibbett D.S."/>
            <person name="Nagy L.G."/>
        </authorList>
    </citation>
    <scope>NUCLEOTIDE SEQUENCE [LARGE SCALE GENOMIC DNA]</scope>
    <source>
        <strain evidence="2 3">CBS 121175</strain>
    </source>
</reference>
<sequence length="113" mass="11985">MIPDSYSNMAAPVVVASRPRRAGIVSAATVSLPSPSTMHGPSLWPPSNVAPNPPRPQCSPSTLPTPSLLSVAAVKVPDRGRRLAHPALFVLTIDFSHTHFVVFGSRARTRPIS</sequence>
<dbReference type="EMBL" id="ML210667">
    <property type="protein sequence ID" value="TFK16692.1"/>
    <property type="molecule type" value="Genomic_DNA"/>
</dbReference>
<dbReference type="AlphaFoldDB" id="A0A5C3KA05"/>
<protein>
    <submittedName>
        <fullName evidence="2">Uncharacterized protein</fullName>
    </submittedName>
</protein>
<dbReference type="Proteomes" id="UP000307440">
    <property type="component" value="Unassembled WGS sequence"/>
</dbReference>